<feature type="transmembrane region" description="Helical" evidence="6">
    <location>
        <begin position="187"/>
        <end position="209"/>
    </location>
</feature>
<evidence type="ECO:0000313" key="8">
    <source>
        <dbReference type="Proteomes" id="UP000050360"/>
    </source>
</evidence>
<feature type="transmembrane region" description="Helical" evidence="6">
    <location>
        <begin position="162"/>
        <end position="181"/>
    </location>
</feature>
<proteinExistence type="predicted"/>
<feature type="transmembrane region" description="Helical" evidence="6">
    <location>
        <begin position="302"/>
        <end position="323"/>
    </location>
</feature>
<keyword evidence="5 6" id="KW-0472">Membrane</keyword>
<reference evidence="7 8" key="1">
    <citation type="submission" date="2015-09" db="EMBL/GenBank/DDBJ databases">
        <title>A metagenomics-based metabolic model of nitrate-dependent anaerobic oxidation of methane by Methanoperedens-like archaea.</title>
        <authorList>
            <person name="Arshad A."/>
            <person name="Speth D.R."/>
            <person name="De Graaf R.M."/>
            <person name="Op Den Camp H.J."/>
            <person name="Jetten M.S."/>
            <person name="Welte C.U."/>
        </authorList>
    </citation>
    <scope>NUCLEOTIDE SEQUENCE [LARGE SCALE GENOMIC DNA]</scope>
</reference>
<feature type="transmembrane region" description="Helical" evidence="6">
    <location>
        <begin position="361"/>
        <end position="380"/>
    </location>
</feature>
<dbReference type="InterPro" id="IPR002797">
    <property type="entry name" value="Polysacc_synth"/>
</dbReference>
<gene>
    <name evidence="7" type="ORF">MPEBLZ_04569</name>
</gene>
<feature type="transmembrane region" description="Helical" evidence="6">
    <location>
        <begin position="127"/>
        <end position="150"/>
    </location>
</feature>
<evidence type="ECO:0000256" key="1">
    <source>
        <dbReference type="ARBA" id="ARBA00004651"/>
    </source>
</evidence>
<dbReference type="InterPro" id="IPR050833">
    <property type="entry name" value="Poly_Biosynth_Transport"/>
</dbReference>
<evidence type="ECO:0000313" key="7">
    <source>
        <dbReference type="EMBL" id="KPQ40886.1"/>
    </source>
</evidence>
<feature type="transmembrane region" description="Helical" evidence="6">
    <location>
        <begin position="230"/>
        <end position="251"/>
    </location>
</feature>
<sequence>MNNMRLFSEIYNDPLLKNSFYLIGANFLNLLLGFVFWIIAARYYSPDEVGTISALLSSMLLLSMISGLGFQTAFIFYLPRNRENASKIINSCLTSSIVASLVFSSIFVFGLDIWAPPLKSILSNLKYVILFAAVTSFYTTSANISSAFIAGRKSSFHMTKEMLFGLFKILPLQVFSVFGAMGIFMAWGIGVLLSVITGFFLLSLLWKGYLPIPMLDPIIKSMAGYSAGNYLADVFFTLPRLILPIMIINMVSTESTGFFYIAMMIAGLLYGIPQAISNSLLAESSDSGELWQKVKKAIKLNAALLFPGILIFVFFGKFILNLFNPTYALNSSTTLMILAAASLPMSLNIIFITIRNAQKRVFSVVKINSAIAVFTLVFALPLLRSSGIEGAAFAYLAANTLVALFVVYKMRNMAGFVLKSILTVTK</sequence>
<dbReference type="Pfam" id="PF01943">
    <property type="entry name" value="Polysacc_synt"/>
    <property type="match status" value="1"/>
</dbReference>
<dbReference type="AlphaFoldDB" id="A0A0P8DU55"/>
<evidence type="ECO:0000256" key="3">
    <source>
        <dbReference type="ARBA" id="ARBA00022692"/>
    </source>
</evidence>
<dbReference type="GO" id="GO:0005886">
    <property type="term" value="C:plasma membrane"/>
    <property type="evidence" value="ECO:0007669"/>
    <property type="project" value="UniProtKB-SubCell"/>
</dbReference>
<evidence type="ECO:0000256" key="2">
    <source>
        <dbReference type="ARBA" id="ARBA00022475"/>
    </source>
</evidence>
<protein>
    <submittedName>
        <fullName evidence="7">Oligosaccharide repeat-containing polymerase</fullName>
    </submittedName>
</protein>
<dbReference type="Proteomes" id="UP000050360">
    <property type="component" value="Unassembled WGS sequence"/>
</dbReference>
<name>A0A0P8DU55_9EURY</name>
<feature type="transmembrane region" description="Helical" evidence="6">
    <location>
        <begin position="52"/>
        <end position="76"/>
    </location>
</feature>
<evidence type="ECO:0000256" key="4">
    <source>
        <dbReference type="ARBA" id="ARBA00022989"/>
    </source>
</evidence>
<evidence type="ECO:0000256" key="5">
    <source>
        <dbReference type="ARBA" id="ARBA00023136"/>
    </source>
</evidence>
<organism evidence="7 8">
    <name type="scientific">Candidatus Methanoperedens nitratireducens</name>
    <dbReference type="NCBI Taxonomy" id="1392998"/>
    <lineage>
        <taxon>Archaea</taxon>
        <taxon>Methanobacteriati</taxon>
        <taxon>Methanobacteriota</taxon>
        <taxon>Stenosarchaea group</taxon>
        <taxon>Methanomicrobia</taxon>
        <taxon>Methanosarcinales</taxon>
        <taxon>ANME-2 cluster</taxon>
        <taxon>Candidatus Methanoperedentaceae</taxon>
        <taxon>Candidatus Methanoperedens</taxon>
    </lineage>
</organism>
<comment type="caution">
    <text evidence="7">The sequence shown here is derived from an EMBL/GenBank/DDBJ whole genome shotgun (WGS) entry which is preliminary data.</text>
</comment>
<dbReference type="EMBL" id="LKCM01000511">
    <property type="protein sequence ID" value="KPQ40886.1"/>
    <property type="molecule type" value="Genomic_DNA"/>
</dbReference>
<keyword evidence="3 6" id="KW-0812">Transmembrane</keyword>
<feature type="transmembrane region" description="Helical" evidence="6">
    <location>
        <begin position="392"/>
        <end position="410"/>
    </location>
</feature>
<dbReference type="PANTHER" id="PTHR30250:SF11">
    <property type="entry name" value="O-ANTIGEN TRANSPORTER-RELATED"/>
    <property type="match status" value="1"/>
</dbReference>
<evidence type="ECO:0000256" key="6">
    <source>
        <dbReference type="SAM" id="Phobius"/>
    </source>
</evidence>
<feature type="transmembrane region" description="Helical" evidence="6">
    <location>
        <begin position="257"/>
        <end position="281"/>
    </location>
</feature>
<comment type="subcellular location">
    <subcellularLocation>
        <location evidence="1">Cell membrane</location>
        <topology evidence="1">Multi-pass membrane protein</topology>
    </subcellularLocation>
</comment>
<feature type="transmembrane region" description="Helical" evidence="6">
    <location>
        <begin position="20"/>
        <end position="40"/>
    </location>
</feature>
<keyword evidence="2" id="KW-1003">Cell membrane</keyword>
<accession>A0A0P8DU55</accession>
<feature type="transmembrane region" description="Helical" evidence="6">
    <location>
        <begin position="88"/>
        <end position="115"/>
    </location>
</feature>
<keyword evidence="4 6" id="KW-1133">Transmembrane helix</keyword>
<feature type="transmembrane region" description="Helical" evidence="6">
    <location>
        <begin position="335"/>
        <end position="354"/>
    </location>
</feature>
<dbReference type="PANTHER" id="PTHR30250">
    <property type="entry name" value="PST FAMILY PREDICTED COLANIC ACID TRANSPORTER"/>
    <property type="match status" value="1"/>
</dbReference>